<sequence>MEIYLSISKLLGDDERIYDLFLTSIKYMAIKKGMFSAAELLALMGNPLNEHKITNMLYALEAEGAVKESSLQMGKYSLLDGKQLEDILQKSYFYGQFDSTFRSQLFSETPVLLATVPQHFSHNMDLENQIEDLFSTIHKLITDSREEIILASPFFEEEGVNMLANTLQYAIRRGVKVKIITRRTSENISIIKKLISNIDGGLRKNLLIYEYRERIEGESFTFHAKVLVSDRSRAYLGSANFTQYGFERNIELGVLLKGKQVIPLYSLLNIMLSSRGCTPLLT</sequence>
<dbReference type="KEGG" id="palb:EJC50_07700"/>
<dbReference type="Proteomes" id="UP000272528">
    <property type="component" value="Chromosome"/>
</dbReference>
<dbReference type="RefSeq" id="WP_126014251.1">
    <property type="nucleotide sequence ID" value="NZ_CP034437.1"/>
</dbReference>
<organism evidence="2 3">
    <name type="scientific">Paenibacillus albus</name>
    <dbReference type="NCBI Taxonomy" id="2495582"/>
    <lineage>
        <taxon>Bacteria</taxon>
        <taxon>Bacillati</taxon>
        <taxon>Bacillota</taxon>
        <taxon>Bacilli</taxon>
        <taxon>Bacillales</taxon>
        <taxon>Paenibacillaceae</taxon>
        <taxon>Paenibacillus</taxon>
    </lineage>
</organism>
<dbReference type="AlphaFoldDB" id="A0A3Q8X3E5"/>
<dbReference type="PANTHER" id="PTHR21248">
    <property type="entry name" value="CARDIOLIPIN SYNTHASE"/>
    <property type="match status" value="1"/>
</dbReference>
<name>A0A3Q8X3E5_9BACL</name>
<protein>
    <recommendedName>
        <fullName evidence="1">PLD phosphodiesterase domain-containing protein</fullName>
    </recommendedName>
</protein>
<dbReference type="PANTHER" id="PTHR21248:SF22">
    <property type="entry name" value="PHOSPHOLIPASE D"/>
    <property type="match status" value="1"/>
</dbReference>
<evidence type="ECO:0000313" key="2">
    <source>
        <dbReference type="EMBL" id="AZN39560.1"/>
    </source>
</evidence>
<dbReference type="GO" id="GO:0030572">
    <property type="term" value="F:phosphatidyltransferase activity"/>
    <property type="evidence" value="ECO:0007669"/>
    <property type="project" value="UniProtKB-ARBA"/>
</dbReference>
<reference evidence="3" key="1">
    <citation type="submission" date="2018-12" db="EMBL/GenBank/DDBJ databases">
        <title>Genome sequence of Peanibacillus sp.</title>
        <authorList>
            <person name="Subramani G."/>
            <person name="Srinivasan S."/>
            <person name="Kim M.K."/>
        </authorList>
    </citation>
    <scope>NUCLEOTIDE SEQUENCE [LARGE SCALE GENOMIC DNA]</scope>
    <source>
        <strain evidence="3">18JY67-1</strain>
    </source>
</reference>
<dbReference type="PROSITE" id="PS50035">
    <property type="entry name" value="PLD"/>
    <property type="match status" value="1"/>
</dbReference>
<dbReference type="EMBL" id="CP034437">
    <property type="protein sequence ID" value="AZN39560.1"/>
    <property type="molecule type" value="Genomic_DNA"/>
</dbReference>
<evidence type="ECO:0000313" key="3">
    <source>
        <dbReference type="Proteomes" id="UP000272528"/>
    </source>
</evidence>
<keyword evidence="3" id="KW-1185">Reference proteome</keyword>
<evidence type="ECO:0000259" key="1">
    <source>
        <dbReference type="PROSITE" id="PS50035"/>
    </source>
</evidence>
<dbReference type="Pfam" id="PF13091">
    <property type="entry name" value="PLDc_2"/>
    <property type="match status" value="1"/>
</dbReference>
<dbReference type="Gene3D" id="3.30.870.10">
    <property type="entry name" value="Endonuclease Chain A"/>
    <property type="match status" value="1"/>
</dbReference>
<proteinExistence type="predicted"/>
<dbReference type="GO" id="GO:0032049">
    <property type="term" value="P:cardiolipin biosynthetic process"/>
    <property type="evidence" value="ECO:0007669"/>
    <property type="project" value="UniProtKB-ARBA"/>
</dbReference>
<accession>A0A3Q8X3E5</accession>
<dbReference type="OrthoDB" id="9802848at2"/>
<dbReference type="InterPro" id="IPR025202">
    <property type="entry name" value="PLD-like_dom"/>
</dbReference>
<gene>
    <name evidence="2" type="ORF">EJC50_07700</name>
</gene>
<dbReference type="SUPFAM" id="SSF56024">
    <property type="entry name" value="Phospholipase D/nuclease"/>
    <property type="match status" value="1"/>
</dbReference>
<dbReference type="InterPro" id="IPR001736">
    <property type="entry name" value="PLipase_D/transphosphatidylase"/>
</dbReference>
<feature type="domain" description="PLD phosphodiesterase" evidence="1">
    <location>
        <begin position="218"/>
        <end position="245"/>
    </location>
</feature>